<keyword evidence="1" id="KW-1133">Transmembrane helix</keyword>
<dbReference type="Pfam" id="PF06127">
    <property type="entry name" value="Mpo1-like"/>
    <property type="match status" value="1"/>
</dbReference>
<dbReference type="GO" id="GO:0046521">
    <property type="term" value="P:sphingoid catabolic process"/>
    <property type="evidence" value="ECO:0007669"/>
    <property type="project" value="TreeGrafter"/>
</dbReference>
<evidence type="ECO:0000256" key="1">
    <source>
        <dbReference type="SAM" id="Phobius"/>
    </source>
</evidence>
<dbReference type="InterPro" id="IPR009305">
    <property type="entry name" value="Mpo1-like"/>
</dbReference>
<evidence type="ECO:0000313" key="2">
    <source>
        <dbReference type="EMBL" id="ROI08966.1"/>
    </source>
</evidence>
<keyword evidence="1" id="KW-0812">Transmembrane</keyword>
<dbReference type="Proteomes" id="UP000270224">
    <property type="component" value="Unassembled WGS sequence"/>
</dbReference>
<dbReference type="PANTHER" id="PTHR28026">
    <property type="entry name" value="DUF962 DOMAIN PROTEIN (AFU_ORTHOLOGUE AFUA_8G05310)"/>
    <property type="match status" value="1"/>
</dbReference>
<feature type="transmembrane region" description="Helical" evidence="1">
    <location>
        <begin position="22"/>
        <end position="42"/>
    </location>
</feature>
<dbReference type="PANTHER" id="PTHR28026:SF9">
    <property type="entry name" value="2-HYDROXY-PALMITIC ACID DIOXYGENASE MPO1"/>
    <property type="match status" value="1"/>
</dbReference>
<dbReference type="OrthoDB" id="5515308at2"/>
<sequence length="157" mass="18607">MRKIDLLFAEYAQSHQNETNKLIHWICVPLIFWAILGFFSLIPAPHFFLKYFGAISIASLVAIFLVSVFYFRLSWRIALIMVVIMLLFEHFIYFINITFGSKSWIIYLAVFVLSWIGQFYGHKIEGRKPSFLKDLQFLLVGPIWLLHFILKKVHLKY</sequence>
<dbReference type="EMBL" id="RJUG01000003">
    <property type="protein sequence ID" value="ROI08966.1"/>
    <property type="molecule type" value="Genomic_DNA"/>
</dbReference>
<keyword evidence="1" id="KW-0472">Membrane</keyword>
<evidence type="ECO:0000313" key="3">
    <source>
        <dbReference type="Proteomes" id="UP000270224"/>
    </source>
</evidence>
<organism evidence="2 3">
    <name type="scientific">Kaistella daneshvariae</name>
    <dbReference type="NCBI Taxonomy" id="2487074"/>
    <lineage>
        <taxon>Bacteria</taxon>
        <taxon>Pseudomonadati</taxon>
        <taxon>Bacteroidota</taxon>
        <taxon>Flavobacteriia</taxon>
        <taxon>Flavobacteriales</taxon>
        <taxon>Weeksellaceae</taxon>
        <taxon>Chryseobacterium group</taxon>
        <taxon>Kaistella</taxon>
    </lineage>
</organism>
<feature type="transmembrane region" description="Helical" evidence="1">
    <location>
        <begin position="104"/>
        <end position="122"/>
    </location>
</feature>
<dbReference type="RefSeq" id="WP_123265549.1">
    <property type="nucleotide sequence ID" value="NZ_RJUG01000003.1"/>
</dbReference>
<gene>
    <name evidence="2" type="ORF">EGI11_05965</name>
</gene>
<proteinExistence type="predicted"/>
<accession>A0A3N0WV58</accession>
<feature type="transmembrane region" description="Helical" evidence="1">
    <location>
        <begin position="78"/>
        <end position="98"/>
    </location>
</feature>
<dbReference type="AlphaFoldDB" id="A0A3N0WV58"/>
<name>A0A3N0WV58_9FLAO</name>
<protein>
    <submittedName>
        <fullName evidence="2">DUF962 domain-containing protein</fullName>
    </submittedName>
</protein>
<dbReference type="GO" id="GO:0016020">
    <property type="term" value="C:membrane"/>
    <property type="evidence" value="ECO:0007669"/>
    <property type="project" value="GOC"/>
</dbReference>
<reference evidence="3" key="1">
    <citation type="submission" date="2018-11" db="EMBL/GenBank/DDBJ databases">
        <title>Proposal to divide the Flavobacteriaceae and reorganize its genera based on Amino Acid Identity values calculated from whole genome sequences.</title>
        <authorList>
            <person name="Nicholson A.C."/>
            <person name="Gulvik C.A."/>
            <person name="Whitney A.M."/>
            <person name="Humrighouse B.W."/>
            <person name="Bell M."/>
            <person name="Holmens B."/>
            <person name="Steigerwalt A."/>
            <person name="Villarma A."/>
            <person name="Sheth M."/>
            <person name="Batra D."/>
            <person name="Pryor J."/>
            <person name="Bernardet J.-F."/>
            <person name="Hugo C."/>
            <person name="Kampfer P."/>
            <person name="Newman J."/>
            <person name="Mcquiston J.R."/>
        </authorList>
    </citation>
    <scope>NUCLEOTIDE SEQUENCE [LARGE SCALE GENOMIC DNA]</scope>
    <source>
        <strain evidence="3">H3056</strain>
    </source>
</reference>
<comment type="caution">
    <text evidence="2">The sequence shown here is derived from an EMBL/GenBank/DDBJ whole genome shotgun (WGS) entry which is preliminary data.</text>
</comment>
<feature type="transmembrane region" description="Helical" evidence="1">
    <location>
        <begin position="48"/>
        <end position="71"/>
    </location>
</feature>